<reference evidence="6" key="1">
    <citation type="submission" date="2017-06" db="EMBL/GenBank/DDBJ databases">
        <title>Aedes aegypti genome working group (AGWG) sequencing and assembly.</title>
        <authorList>
            <consortium name="Aedes aegypti Genome Working Group (AGWG)"/>
            <person name="Matthews B.J."/>
        </authorList>
    </citation>
    <scope>NUCLEOTIDE SEQUENCE [LARGE SCALE GENOMIC DNA]</scope>
    <source>
        <strain evidence="6">LVP_AGWG</strain>
    </source>
</reference>
<dbReference type="InterPro" id="IPR036179">
    <property type="entry name" value="Ig-like_dom_sf"/>
</dbReference>
<evidence type="ECO:0000256" key="1">
    <source>
        <dbReference type="ARBA" id="ARBA00022729"/>
    </source>
</evidence>
<dbReference type="SMART" id="SM00408">
    <property type="entry name" value="IGc2"/>
    <property type="match status" value="1"/>
</dbReference>
<dbReference type="PROSITE" id="PS50835">
    <property type="entry name" value="IG_LIKE"/>
    <property type="match status" value="1"/>
</dbReference>
<evidence type="ECO:0000256" key="2">
    <source>
        <dbReference type="ARBA" id="ARBA00023157"/>
    </source>
</evidence>
<dbReference type="PANTHER" id="PTHR45080:SF8">
    <property type="entry name" value="IG-LIKE DOMAIN-CONTAINING PROTEIN"/>
    <property type="match status" value="1"/>
</dbReference>
<dbReference type="OrthoDB" id="5973910at2759"/>
<dbReference type="GO" id="GO:0043025">
    <property type="term" value="C:neuronal cell body"/>
    <property type="evidence" value="ECO:0007669"/>
    <property type="project" value="TreeGrafter"/>
</dbReference>
<dbReference type="Proteomes" id="UP000008820">
    <property type="component" value="Unassembled WGS sequence"/>
</dbReference>
<dbReference type="InterPro" id="IPR013783">
    <property type="entry name" value="Ig-like_fold"/>
</dbReference>
<evidence type="ECO:0000256" key="3">
    <source>
        <dbReference type="ARBA" id="ARBA00023319"/>
    </source>
</evidence>
<dbReference type="SUPFAM" id="SSF48726">
    <property type="entry name" value="Immunoglobulin"/>
    <property type="match status" value="1"/>
</dbReference>
<dbReference type="EnsemblMetazoa" id="AAEL024444-RA">
    <property type="protein sequence ID" value="AAEL024444-PA"/>
    <property type="gene ID" value="AAEL024444"/>
</dbReference>
<organism evidence="5 6">
    <name type="scientific">Aedes aegypti</name>
    <name type="common">Yellowfever mosquito</name>
    <name type="synonym">Culex aegypti</name>
    <dbReference type="NCBI Taxonomy" id="7159"/>
    <lineage>
        <taxon>Eukaryota</taxon>
        <taxon>Metazoa</taxon>
        <taxon>Ecdysozoa</taxon>
        <taxon>Arthropoda</taxon>
        <taxon>Hexapoda</taxon>
        <taxon>Insecta</taxon>
        <taxon>Pterygota</taxon>
        <taxon>Neoptera</taxon>
        <taxon>Endopterygota</taxon>
        <taxon>Diptera</taxon>
        <taxon>Nematocera</taxon>
        <taxon>Culicoidea</taxon>
        <taxon>Culicidae</taxon>
        <taxon>Culicinae</taxon>
        <taxon>Aedini</taxon>
        <taxon>Aedes</taxon>
        <taxon>Stegomyia</taxon>
    </lineage>
</organism>
<keyword evidence="2" id="KW-1015">Disulfide bond</keyword>
<dbReference type="InterPro" id="IPR050958">
    <property type="entry name" value="Cell_Adh-Cytoskel_Orgn"/>
</dbReference>
<dbReference type="AlphaFoldDB" id="A0A903VJF1"/>
<dbReference type="Gene3D" id="2.60.40.10">
    <property type="entry name" value="Immunoglobulins"/>
    <property type="match status" value="1"/>
</dbReference>
<dbReference type="GO" id="GO:0007156">
    <property type="term" value="P:homophilic cell adhesion via plasma membrane adhesion molecules"/>
    <property type="evidence" value="ECO:0007669"/>
    <property type="project" value="TreeGrafter"/>
</dbReference>
<name>A0A903VJF1_AEDAE</name>
<dbReference type="PANTHER" id="PTHR45080">
    <property type="entry name" value="CONTACTIN 5"/>
    <property type="match status" value="1"/>
</dbReference>
<dbReference type="SMART" id="SM00409">
    <property type="entry name" value="IG"/>
    <property type="match status" value="1"/>
</dbReference>
<keyword evidence="1" id="KW-0732">Signal</keyword>
<accession>A0A903VJF1</accession>
<dbReference type="InterPro" id="IPR007110">
    <property type="entry name" value="Ig-like_dom"/>
</dbReference>
<evidence type="ECO:0000313" key="6">
    <source>
        <dbReference type="Proteomes" id="UP000008820"/>
    </source>
</evidence>
<feature type="domain" description="Ig-like" evidence="4">
    <location>
        <begin position="7"/>
        <end position="97"/>
    </location>
</feature>
<keyword evidence="6" id="KW-1185">Reference proteome</keyword>
<dbReference type="GO" id="GO:0050808">
    <property type="term" value="P:synapse organization"/>
    <property type="evidence" value="ECO:0007669"/>
    <property type="project" value="TreeGrafter"/>
</dbReference>
<evidence type="ECO:0000259" key="4">
    <source>
        <dbReference type="PROSITE" id="PS50835"/>
    </source>
</evidence>
<protein>
    <recommendedName>
        <fullName evidence="4">Ig-like domain-containing protein</fullName>
    </recommendedName>
</protein>
<dbReference type="InterPro" id="IPR003599">
    <property type="entry name" value="Ig_sub"/>
</dbReference>
<keyword evidence="3" id="KW-0393">Immunoglobulin domain</keyword>
<dbReference type="Pfam" id="PF07679">
    <property type="entry name" value="I-set"/>
    <property type="match status" value="1"/>
</dbReference>
<gene>
    <name evidence="5" type="primary">5574039</name>
</gene>
<dbReference type="InterPro" id="IPR003598">
    <property type="entry name" value="Ig_sub2"/>
</dbReference>
<sequence>MHPPLPPYIKRQISITPKSIRVELGGRAEIICNVNATPVAKISWLKNGIPLVANPPVVITVDDKVLIAHVTMQDMANYTCVAENIAGKRVSDPVSLTVF</sequence>
<evidence type="ECO:0000313" key="5">
    <source>
        <dbReference type="EnsemblMetazoa" id="AAEL024444-PA"/>
    </source>
</evidence>
<dbReference type="GO" id="GO:0030424">
    <property type="term" value="C:axon"/>
    <property type="evidence" value="ECO:0007669"/>
    <property type="project" value="TreeGrafter"/>
</dbReference>
<dbReference type="GO" id="GO:0008046">
    <property type="term" value="F:axon guidance receptor activity"/>
    <property type="evidence" value="ECO:0007669"/>
    <property type="project" value="TreeGrafter"/>
</dbReference>
<reference evidence="5" key="2">
    <citation type="submission" date="2022-10" db="UniProtKB">
        <authorList>
            <consortium name="EnsemblMetazoa"/>
        </authorList>
    </citation>
    <scope>IDENTIFICATION</scope>
    <source>
        <strain evidence="5">LVP_AGWG</strain>
    </source>
</reference>
<dbReference type="GO" id="GO:0005886">
    <property type="term" value="C:plasma membrane"/>
    <property type="evidence" value="ECO:0007669"/>
    <property type="project" value="TreeGrafter"/>
</dbReference>
<proteinExistence type="predicted"/>
<dbReference type="InterPro" id="IPR013098">
    <property type="entry name" value="Ig_I-set"/>
</dbReference>